<dbReference type="EMBL" id="PYDT01000010">
    <property type="protein sequence ID" value="THU47682.1"/>
    <property type="molecule type" value="Genomic_DNA"/>
</dbReference>
<feature type="compositionally biased region" description="Basic and acidic residues" evidence="1">
    <location>
        <begin position="82"/>
        <end position="101"/>
    </location>
</feature>
<dbReference type="Proteomes" id="UP000317650">
    <property type="component" value="Chromosome 9"/>
</dbReference>
<evidence type="ECO:0000313" key="2">
    <source>
        <dbReference type="EMBL" id="THU47682.1"/>
    </source>
</evidence>
<feature type="compositionally biased region" description="Basic and acidic residues" evidence="1">
    <location>
        <begin position="1"/>
        <end position="13"/>
    </location>
</feature>
<sequence>MAGDEEAKPETRWFRRRSPQVQLDKLRGTHMSVKTSEETPDVENTDTSVTTVGASSSSPTSKERKKEEKKKKGLLDIQGESCSKDSTRARVMCDESGRAKPEASVTYGGERSFREEGSEGTKKEEGRLASPEEEEVLERTVVKEQKRKKEEREKKAKTRREGVCIGEINNNLRAGDIQWWHH</sequence>
<reference evidence="2 3" key="1">
    <citation type="journal article" date="2019" name="Nat. Plants">
        <title>Genome sequencing of Musa balbisiana reveals subgenome evolution and function divergence in polyploid bananas.</title>
        <authorList>
            <person name="Yao X."/>
        </authorList>
    </citation>
    <scope>NUCLEOTIDE SEQUENCE [LARGE SCALE GENOMIC DNA]</scope>
    <source>
        <strain evidence="3">cv. DH-PKW</strain>
        <tissue evidence="2">Leaves</tissue>
    </source>
</reference>
<keyword evidence="3" id="KW-1185">Reference proteome</keyword>
<proteinExistence type="predicted"/>
<protein>
    <submittedName>
        <fullName evidence="2">Uncharacterized protein</fullName>
    </submittedName>
</protein>
<accession>A0A4S8IJR7</accession>
<comment type="caution">
    <text evidence="2">The sequence shown here is derived from an EMBL/GenBank/DDBJ whole genome shotgun (WGS) entry which is preliminary data.</text>
</comment>
<gene>
    <name evidence="2" type="ORF">C4D60_Mb09t18190</name>
</gene>
<feature type="region of interest" description="Disordered" evidence="1">
    <location>
        <begin position="1"/>
        <end position="136"/>
    </location>
</feature>
<name>A0A4S8IJR7_MUSBA</name>
<evidence type="ECO:0000256" key="1">
    <source>
        <dbReference type="SAM" id="MobiDB-lite"/>
    </source>
</evidence>
<dbReference type="AlphaFoldDB" id="A0A4S8IJR7"/>
<feature type="compositionally biased region" description="Basic and acidic residues" evidence="1">
    <location>
        <begin position="111"/>
        <end position="127"/>
    </location>
</feature>
<evidence type="ECO:0000313" key="3">
    <source>
        <dbReference type="Proteomes" id="UP000317650"/>
    </source>
</evidence>
<organism evidence="2 3">
    <name type="scientific">Musa balbisiana</name>
    <name type="common">Banana</name>
    <dbReference type="NCBI Taxonomy" id="52838"/>
    <lineage>
        <taxon>Eukaryota</taxon>
        <taxon>Viridiplantae</taxon>
        <taxon>Streptophyta</taxon>
        <taxon>Embryophyta</taxon>
        <taxon>Tracheophyta</taxon>
        <taxon>Spermatophyta</taxon>
        <taxon>Magnoliopsida</taxon>
        <taxon>Liliopsida</taxon>
        <taxon>Zingiberales</taxon>
        <taxon>Musaceae</taxon>
        <taxon>Musa</taxon>
    </lineage>
</organism>
<feature type="compositionally biased region" description="Low complexity" evidence="1">
    <location>
        <begin position="45"/>
        <end position="60"/>
    </location>
</feature>